<reference evidence="2" key="1">
    <citation type="journal article" date="2015" name="Proc. Natl. Acad. Sci. U.S.A.">
        <title>Networks of energetic and metabolic interactions define dynamics in microbial communities.</title>
        <authorList>
            <person name="Embree M."/>
            <person name="Liu J.K."/>
            <person name="Al-Bassam M.M."/>
            <person name="Zengler K."/>
        </authorList>
    </citation>
    <scope>NUCLEOTIDE SEQUENCE</scope>
</reference>
<evidence type="ECO:0000256" key="1">
    <source>
        <dbReference type="SAM" id="MobiDB-lite"/>
    </source>
</evidence>
<name>A0A0W8FDR8_9ZZZZ</name>
<protein>
    <submittedName>
        <fullName evidence="2">Uncharacterized protein</fullName>
    </submittedName>
</protein>
<proteinExistence type="predicted"/>
<dbReference type="EMBL" id="LNQE01001336">
    <property type="protein sequence ID" value="KUG19008.1"/>
    <property type="molecule type" value="Genomic_DNA"/>
</dbReference>
<gene>
    <name evidence="2" type="ORF">ASZ90_011289</name>
</gene>
<accession>A0A0W8FDR8</accession>
<evidence type="ECO:0000313" key="2">
    <source>
        <dbReference type="EMBL" id="KUG19008.1"/>
    </source>
</evidence>
<organism evidence="2">
    <name type="scientific">hydrocarbon metagenome</name>
    <dbReference type="NCBI Taxonomy" id="938273"/>
    <lineage>
        <taxon>unclassified sequences</taxon>
        <taxon>metagenomes</taxon>
        <taxon>ecological metagenomes</taxon>
    </lineage>
</organism>
<comment type="caution">
    <text evidence="2">The sequence shown here is derived from an EMBL/GenBank/DDBJ whole genome shotgun (WGS) entry which is preliminary data.</text>
</comment>
<sequence length="45" mass="4932">MGEQDPGVRNTGLPGRNSPAVRPHEHLRAGTMRQWCGSGYLQSLL</sequence>
<dbReference type="AlphaFoldDB" id="A0A0W8FDR8"/>
<feature type="region of interest" description="Disordered" evidence="1">
    <location>
        <begin position="1"/>
        <end position="29"/>
    </location>
</feature>